<dbReference type="InterPro" id="IPR043128">
    <property type="entry name" value="Rev_trsase/Diguanyl_cyclase"/>
</dbReference>
<reference evidence="3" key="1">
    <citation type="submission" date="2020-03" db="EMBL/GenBank/DDBJ databases">
        <title>Evolution of repeat sequences and sex chromosomes of tilapia species revealed by chromosome-level genomes.</title>
        <authorList>
            <person name="Xu L."/>
            <person name="Tao W."/>
            <person name="Wang D."/>
            <person name="Zhou Q."/>
        </authorList>
    </citation>
    <scope>NUCLEOTIDE SEQUENCE [LARGE SCALE GENOMIC DNA]</scope>
    <source>
        <strain evidence="3">Israel</strain>
    </source>
</reference>
<dbReference type="Ensembl" id="ENSOABT00000069665.1">
    <property type="protein sequence ID" value="ENSOABP00000059959.1"/>
    <property type="gene ID" value="ENSOABG00000038687.1"/>
</dbReference>
<dbReference type="InterPro" id="IPR050951">
    <property type="entry name" value="Retrovirus_Pol_polyprotein"/>
</dbReference>
<evidence type="ECO:0000259" key="1">
    <source>
        <dbReference type="Pfam" id="PF17919"/>
    </source>
</evidence>
<name>A0AAZ1WWZ1_OREAU</name>
<dbReference type="Proteomes" id="UP000472276">
    <property type="component" value="Unassembled WGS sequence"/>
</dbReference>
<evidence type="ECO:0000313" key="3">
    <source>
        <dbReference type="Proteomes" id="UP000472276"/>
    </source>
</evidence>
<organism evidence="2 3">
    <name type="scientific">Oreochromis aureus</name>
    <name type="common">Israeli tilapia</name>
    <name type="synonym">Chromis aureus</name>
    <dbReference type="NCBI Taxonomy" id="47969"/>
    <lineage>
        <taxon>Eukaryota</taxon>
        <taxon>Metazoa</taxon>
        <taxon>Chordata</taxon>
        <taxon>Craniata</taxon>
        <taxon>Vertebrata</taxon>
        <taxon>Euteleostomi</taxon>
        <taxon>Actinopterygii</taxon>
        <taxon>Neopterygii</taxon>
        <taxon>Teleostei</taxon>
        <taxon>Neoteleostei</taxon>
        <taxon>Acanthomorphata</taxon>
        <taxon>Ovalentaria</taxon>
        <taxon>Cichlomorphae</taxon>
        <taxon>Cichliformes</taxon>
        <taxon>Cichlidae</taxon>
        <taxon>African cichlids</taxon>
        <taxon>Pseudocrenilabrinae</taxon>
        <taxon>Oreochromini</taxon>
        <taxon>Oreochromis</taxon>
    </lineage>
</organism>
<dbReference type="FunFam" id="3.30.70.270:FF:000020">
    <property type="entry name" value="Transposon Tf2-6 polyprotein-like Protein"/>
    <property type="match status" value="1"/>
</dbReference>
<sequence>MPRPTDKRGVLRVIGMINFVGKFIPNLSVRTSALRELLCDSIEFKWTARHEQEWNDLKTTLTTRPVLAYYDPTKSLKISTDASKDGLGAVLLQAEEGSWKPVAYASRSMSKSETRYAQTEKECLGLAYGLDIFHCYVYGLPTFTVETDHRPLVSNIKRNLNEMSLQINDTKETKPISEEKQAKPHDTLTKWIWFPSISGACGPGSSICTPVVGSTSVSDSVAQSLLLPRITPVIQIQSLWMATCNL</sequence>
<protein>
    <recommendedName>
        <fullName evidence="1">Reverse transcriptase/retrotransposon-derived protein RNase H-like domain-containing protein</fullName>
    </recommendedName>
</protein>
<dbReference type="Gene3D" id="3.30.70.270">
    <property type="match status" value="1"/>
</dbReference>
<evidence type="ECO:0000313" key="2">
    <source>
        <dbReference type="Ensembl" id="ENSOABP00000059959.1"/>
    </source>
</evidence>
<dbReference type="CDD" id="cd09274">
    <property type="entry name" value="RNase_HI_RT_Ty3"/>
    <property type="match status" value="1"/>
</dbReference>
<dbReference type="PANTHER" id="PTHR37984:SF8">
    <property type="entry name" value="CCHC-TYPE DOMAIN-CONTAINING PROTEIN"/>
    <property type="match status" value="1"/>
</dbReference>
<dbReference type="InterPro" id="IPR043502">
    <property type="entry name" value="DNA/RNA_pol_sf"/>
</dbReference>
<dbReference type="InterPro" id="IPR041577">
    <property type="entry name" value="RT_RNaseH_2"/>
</dbReference>
<dbReference type="FunFam" id="3.10.20.370:FF:000001">
    <property type="entry name" value="Retrovirus-related Pol polyprotein from transposon 17.6-like protein"/>
    <property type="match status" value="1"/>
</dbReference>
<dbReference type="SUPFAM" id="SSF56672">
    <property type="entry name" value="DNA/RNA polymerases"/>
    <property type="match status" value="1"/>
</dbReference>
<dbReference type="PANTHER" id="PTHR37984">
    <property type="entry name" value="PROTEIN CBG26694"/>
    <property type="match status" value="1"/>
</dbReference>
<keyword evidence="3" id="KW-1185">Reference proteome</keyword>
<dbReference type="AlphaFoldDB" id="A0AAZ1WWZ1"/>
<reference evidence="2" key="2">
    <citation type="submission" date="2025-08" db="UniProtKB">
        <authorList>
            <consortium name="Ensembl"/>
        </authorList>
    </citation>
    <scope>IDENTIFICATION</scope>
</reference>
<reference evidence="2" key="3">
    <citation type="submission" date="2025-09" db="UniProtKB">
        <authorList>
            <consortium name="Ensembl"/>
        </authorList>
    </citation>
    <scope>IDENTIFICATION</scope>
</reference>
<accession>A0AAZ1WWZ1</accession>
<dbReference type="Pfam" id="PF17919">
    <property type="entry name" value="RT_RNaseH_2"/>
    <property type="match status" value="1"/>
</dbReference>
<proteinExistence type="predicted"/>
<feature type="domain" description="Reverse transcriptase/retrotransposon-derived protein RNase H-like" evidence="1">
    <location>
        <begin position="46"/>
        <end position="145"/>
    </location>
</feature>